<evidence type="ECO:0000313" key="2">
    <source>
        <dbReference type="RefSeq" id="XP_014663502.1"/>
    </source>
</evidence>
<proteinExistence type="predicted"/>
<gene>
    <name evidence="2" type="primary">LOC106806153</name>
</gene>
<reference evidence="2" key="1">
    <citation type="submission" date="2025-08" db="UniProtKB">
        <authorList>
            <consortium name="RefSeq"/>
        </authorList>
    </citation>
    <scope>IDENTIFICATION</scope>
</reference>
<protein>
    <submittedName>
        <fullName evidence="2">Uncharacterized protein LOC106806153</fullName>
    </submittedName>
</protein>
<accession>A0ABM1DU81</accession>
<evidence type="ECO:0000313" key="1">
    <source>
        <dbReference type="Proteomes" id="UP000695022"/>
    </source>
</evidence>
<keyword evidence="1" id="KW-1185">Reference proteome</keyword>
<name>A0ABM1DU81_PRICU</name>
<dbReference type="GeneID" id="106806153"/>
<organism evidence="1 2">
    <name type="scientific">Priapulus caudatus</name>
    <name type="common">Priapulid worm</name>
    <dbReference type="NCBI Taxonomy" id="37621"/>
    <lineage>
        <taxon>Eukaryota</taxon>
        <taxon>Metazoa</taxon>
        <taxon>Ecdysozoa</taxon>
        <taxon>Scalidophora</taxon>
        <taxon>Priapulida</taxon>
        <taxon>Priapulimorpha</taxon>
        <taxon>Priapulimorphida</taxon>
        <taxon>Priapulidae</taxon>
        <taxon>Priapulus</taxon>
    </lineage>
</organism>
<dbReference type="RefSeq" id="XP_014663502.1">
    <property type="nucleotide sequence ID" value="XM_014808016.1"/>
</dbReference>
<dbReference type="Proteomes" id="UP000695022">
    <property type="component" value="Unplaced"/>
</dbReference>
<sequence length="101" mass="10979">MVGENNQGLRKLRELLGFLLDGNFPRDDTSLDSLLTALSAYGGVHLAGDDGITQFLASVQQNTAVRPALASFAVRLVGVICRTEEAFLLMRGRLSGFLRRV</sequence>